<dbReference type="GO" id="GO:0016740">
    <property type="term" value="F:transferase activity"/>
    <property type="evidence" value="ECO:0007669"/>
    <property type="project" value="UniProtKB-KW"/>
</dbReference>
<dbReference type="KEGG" id="lse:F1C12_08020"/>
<protein>
    <submittedName>
        <fullName evidence="2">Glycosyltransferase</fullName>
    </submittedName>
</protein>
<accession>A0A7G6YGJ1</accession>
<proteinExistence type="predicted"/>
<evidence type="ECO:0000259" key="1">
    <source>
        <dbReference type="Pfam" id="PF00535"/>
    </source>
</evidence>
<gene>
    <name evidence="2" type="ORF">F1C12_08020</name>
</gene>
<evidence type="ECO:0000313" key="2">
    <source>
        <dbReference type="EMBL" id="QNE37606.1"/>
    </source>
</evidence>
<organism evidence="2 3">
    <name type="scientific">Leifsonia shinshuensis</name>
    <dbReference type="NCBI Taxonomy" id="150026"/>
    <lineage>
        <taxon>Bacteria</taxon>
        <taxon>Bacillati</taxon>
        <taxon>Actinomycetota</taxon>
        <taxon>Actinomycetes</taxon>
        <taxon>Micrococcales</taxon>
        <taxon>Microbacteriaceae</taxon>
        <taxon>Leifsonia</taxon>
    </lineage>
</organism>
<keyword evidence="2" id="KW-0808">Transferase</keyword>
<dbReference type="InterPro" id="IPR001173">
    <property type="entry name" value="Glyco_trans_2-like"/>
</dbReference>
<evidence type="ECO:0000313" key="3">
    <source>
        <dbReference type="Proteomes" id="UP000515511"/>
    </source>
</evidence>
<reference evidence="3" key="1">
    <citation type="submission" date="2019-09" db="EMBL/GenBank/DDBJ databases">
        <title>Antimicrobial potential of Antarctic Bacteria.</title>
        <authorList>
            <person name="Benaud N."/>
            <person name="Edwards R.J."/>
            <person name="Ferrari B.C."/>
        </authorList>
    </citation>
    <scope>NUCLEOTIDE SEQUENCE [LARGE SCALE GENOMIC DNA]</scope>
    <source>
        <strain evidence="3">INR9</strain>
    </source>
</reference>
<dbReference type="Proteomes" id="UP000515511">
    <property type="component" value="Chromosome"/>
</dbReference>
<dbReference type="SUPFAM" id="SSF53448">
    <property type="entry name" value="Nucleotide-diphospho-sugar transferases"/>
    <property type="match status" value="1"/>
</dbReference>
<name>A0A7G6YGJ1_9MICO</name>
<sequence>MTIDILMPFYGDPGQFRAAVGSVLAQSDGRWRLTIVDDAYPDPAPGSWAATIEDERVGFLRNPVNLGINGAFNRCVTLVEHDHFVIMGCDDLLTADYVRQMHQAIHDHPRASYLQPAVSIIGDDGERLLPLADRVKDWSRPHPKVSVELGGEKLTASLLRGNWTYFPSICWRTADVQPRGFDPKYSIVLDLALQLELLMSGATMALLPGETFRYRRHESSVSEEAAKYGSRFAEERELFLEVAPRLHDMGWTKAAKAAEFHVTSRLNALTKLPASLLHDYRPGTNELVRHVFTNRPAR</sequence>
<dbReference type="InterPro" id="IPR029044">
    <property type="entry name" value="Nucleotide-diphossugar_trans"/>
</dbReference>
<dbReference type="Gene3D" id="3.90.550.10">
    <property type="entry name" value="Spore Coat Polysaccharide Biosynthesis Protein SpsA, Chain A"/>
    <property type="match status" value="1"/>
</dbReference>
<dbReference type="Pfam" id="PF00535">
    <property type="entry name" value="Glycos_transf_2"/>
    <property type="match status" value="1"/>
</dbReference>
<dbReference type="AlphaFoldDB" id="A0A7G6YGJ1"/>
<feature type="domain" description="Glycosyltransferase 2-like" evidence="1">
    <location>
        <begin position="5"/>
        <end position="131"/>
    </location>
</feature>
<dbReference type="EMBL" id="CP043641">
    <property type="protein sequence ID" value="QNE37606.1"/>
    <property type="molecule type" value="Genomic_DNA"/>
</dbReference>